<proteinExistence type="predicted"/>
<dbReference type="STRING" id="1471761.B0W44_11070"/>
<evidence type="ECO:0000313" key="2">
    <source>
        <dbReference type="Proteomes" id="UP000188603"/>
    </source>
</evidence>
<dbReference type="AlphaFoldDB" id="A0A1U9K893"/>
<name>A0A1U9K893_9BACL</name>
<dbReference type="OrthoDB" id="2381246at2"/>
<organism evidence="1 2">
    <name type="scientific">Novibacillus thermophilus</name>
    <dbReference type="NCBI Taxonomy" id="1471761"/>
    <lineage>
        <taxon>Bacteria</taxon>
        <taxon>Bacillati</taxon>
        <taxon>Bacillota</taxon>
        <taxon>Bacilli</taxon>
        <taxon>Bacillales</taxon>
        <taxon>Thermoactinomycetaceae</taxon>
        <taxon>Novibacillus</taxon>
    </lineage>
</organism>
<dbReference type="GO" id="GO:0030420">
    <property type="term" value="P:establishment of competence for transformation"/>
    <property type="evidence" value="ECO:0007669"/>
    <property type="project" value="InterPro"/>
</dbReference>
<evidence type="ECO:0000313" key="1">
    <source>
        <dbReference type="EMBL" id="AQS56223.1"/>
    </source>
</evidence>
<dbReference type="Proteomes" id="UP000188603">
    <property type="component" value="Chromosome"/>
</dbReference>
<dbReference type="KEGG" id="ntr:B0W44_11070"/>
<accession>A0A1U9K893</accession>
<dbReference type="RefSeq" id="WP_077720082.1">
    <property type="nucleotide sequence ID" value="NZ_CP019699.1"/>
</dbReference>
<gene>
    <name evidence="1" type="ORF">B0W44_11070</name>
</gene>
<protein>
    <submittedName>
        <fullName evidence="1">Uncharacterized protein</fullName>
    </submittedName>
</protein>
<reference evidence="1 2" key="1">
    <citation type="journal article" date="2015" name="Int. J. Syst. Evol. Microbiol.">
        <title>Novibacillus thermophilus gen. nov., sp. nov., a Gram-staining-negative and moderately thermophilic member of the family Thermoactinomycetaceae.</title>
        <authorList>
            <person name="Yang G."/>
            <person name="Chen J."/>
            <person name="Zhou S."/>
        </authorList>
    </citation>
    <scope>NUCLEOTIDE SEQUENCE [LARGE SCALE GENOMIC DNA]</scope>
    <source>
        <strain evidence="1 2">SG-1</strain>
    </source>
</reference>
<sequence length="213" mass="24162">MHHAVERFLMDGSACIPRNCTDVGDQLMLLLTSGKRECIKMTVRTFLKQSVAYFGNDLAALRKIYGQVIGKRYQVPLPLTEQLTLVPFKVRKPIGRQGAHGWFVAEHIRGLKRRSKVSTTIDVDGGHDILCLQSLESCEQQLRHVMLVKNHYMALHRHSVIVREAGPSFSYPFTRLFRKEGENGSSMKGWAGVSDDPSEICRHGLTHRPLKIR</sequence>
<keyword evidence="2" id="KW-1185">Reference proteome</keyword>
<dbReference type="Pfam" id="PF06338">
    <property type="entry name" value="ComK"/>
    <property type="match status" value="1"/>
</dbReference>
<dbReference type="InterPro" id="IPR010461">
    <property type="entry name" value="ComK"/>
</dbReference>
<dbReference type="EMBL" id="CP019699">
    <property type="protein sequence ID" value="AQS56223.1"/>
    <property type="molecule type" value="Genomic_DNA"/>
</dbReference>